<organism evidence="5 6">
    <name type="scientific">Cladosporium halotolerans</name>
    <dbReference type="NCBI Taxonomy" id="1052096"/>
    <lineage>
        <taxon>Eukaryota</taxon>
        <taxon>Fungi</taxon>
        <taxon>Dikarya</taxon>
        <taxon>Ascomycota</taxon>
        <taxon>Pezizomycotina</taxon>
        <taxon>Dothideomycetes</taxon>
        <taxon>Dothideomycetidae</taxon>
        <taxon>Cladosporiales</taxon>
        <taxon>Cladosporiaceae</taxon>
        <taxon>Cladosporium</taxon>
    </lineage>
</organism>
<feature type="domain" description="Zn(2)-C6 fungal-type" evidence="4">
    <location>
        <begin position="13"/>
        <end position="41"/>
    </location>
</feature>
<feature type="region of interest" description="Disordered" evidence="3">
    <location>
        <begin position="190"/>
        <end position="223"/>
    </location>
</feature>
<reference evidence="5 6" key="1">
    <citation type="journal article" date="2020" name="Microbiol. Resour. Announc.">
        <title>Draft Genome Sequence of a Cladosporium Species Isolated from the Mesophotic Ascidian Didemnum maculosum.</title>
        <authorList>
            <person name="Gioti A."/>
            <person name="Siaperas R."/>
            <person name="Nikolaivits E."/>
            <person name="Le Goff G."/>
            <person name="Ouazzani J."/>
            <person name="Kotoulas G."/>
            <person name="Topakas E."/>
        </authorList>
    </citation>
    <scope>NUCLEOTIDE SEQUENCE [LARGE SCALE GENOMIC DNA]</scope>
    <source>
        <strain evidence="5 6">TM138-S3</strain>
    </source>
</reference>
<accession>A0AB34KUB1</accession>
<feature type="compositionally biased region" description="Polar residues" evidence="3">
    <location>
        <begin position="89"/>
        <end position="98"/>
    </location>
</feature>
<evidence type="ECO:0000256" key="1">
    <source>
        <dbReference type="ARBA" id="ARBA00004123"/>
    </source>
</evidence>
<dbReference type="GO" id="GO:0045944">
    <property type="term" value="P:positive regulation of transcription by RNA polymerase II"/>
    <property type="evidence" value="ECO:0007669"/>
    <property type="project" value="TreeGrafter"/>
</dbReference>
<name>A0AB34KUB1_9PEZI</name>
<dbReference type="Pfam" id="PF00172">
    <property type="entry name" value="Zn_clus"/>
    <property type="match status" value="1"/>
</dbReference>
<dbReference type="PANTHER" id="PTHR37534:SF11">
    <property type="entry name" value="ZN(II)2CYS6 TRANSCRIPTION FACTOR (EUROFUNG)"/>
    <property type="match status" value="1"/>
</dbReference>
<dbReference type="GO" id="GO:0005634">
    <property type="term" value="C:nucleus"/>
    <property type="evidence" value="ECO:0007669"/>
    <property type="project" value="UniProtKB-SubCell"/>
</dbReference>
<dbReference type="GO" id="GO:0000981">
    <property type="term" value="F:DNA-binding transcription factor activity, RNA polymerase II-specific"/>
    <property type="evidence" value="ECO:0007669"/>
    <property type="project" value="InterPro"/>
</dbReference>
<comment type="subcellular location">
    <subcellularLocation>
        <location evidence="1">Nucleus</location>
    </subcellularLocation>
</comment>
<dbReference type="CDD" id="cd00067">
    <property type="entry name" value="GAL4"/>
    <property type="match status" value="1"/>
</dbReference>
<dbReference type="EMBL" id="JAAQHG020000007">
    <property type="protein sequence ID" value="KAL1588522.1"/>
    <property type="molecule type" value="Genomic_DNA"/>
</dbReference>
<dbReference type="SUPFAM" id="SSF57701">
    <property type="entry name" value="Zn2/Cys6 DNA-binding domain"/>
    <property type="match status" value="1"/>
</dbReference>
<evidence type="ECO:0000313" key="5">
    <source>
        <dbReference type="EMBL" id="KAL1588522.1"/>
    </source>
</evidence>
<keyword evidence="6" id="KW-1185">Reference proteome</keyword>
<dbReference type="InterPro" id="IPR021858">
    <property type="entry name" value="Fun_TF"/>
</dbReference>
<dbReference type="PANTHER" id="PTHR37534">
    <property type="entry name" value="TRANSCRIPTIONAL ACTIVATOR PROTEIN UGA3"/>
    <property type="match status" value="1"/>
</dbReference>
<dbReference type="GO" id="GO:0008270">
    <property type="term" value="F:zinc ion binding"/>
    <property type="evidence" value="ECO:0007669"/>
    <property type="project" value="InterPro"/>
</dbReference>
<feature type="compositionally biased region" description="Low complexity" evidence="3">
    <location>
        <begin position="104"/>
        <end position="113"/>
    </location>
</feature>
<dbReference type="InterPro" id="IPR036864">
    <property type="entry name" value="Zn2-C6_fun-type_DNA-bd_sf"/>
</dbReference>
<comment type="caution">
    <text evidence="5">The sequence shown here is derived from an EMBL/GenBank/DDBJ whole genome shotgun (WGS) entry which is preliminary data.</text>
</comment>
<dbReference type="InterPro" id="IPR001138">
    <property type="entry name" value="Zn2Cys6_DnaBD"/>
</dbReference>
<dbReference type="PROSITE" id="PS00463">
    <property type="entry name" value="ZN2_CY6_FUNGAL_1"/>
    <property type="match status" value="1"/>
</dbReference>
<feature type="compositionally biased region" description="Low complexity" evidence="3">
    <location>
        <begin position="203"/>
        <end position="214"/>
    </location>
</feature>
<feature type="region of interest" description="Disordered" evidence="3">
    <location>
        <begin position="1"/>
        <end position="20"/>
    </location>
</feature>
<feature type="region of interest" description="Disordered" evidence="3">
    <location>
        <begin position="52"/>
        <end position="122"/>
    </location>
</feature>
<dbReference type="RefSeq" id="XP_069231627.1">
    <property type="nucleotide sequence ID" value="XM_069371405.1"/>
</dbReference>
<sequence>MKRTLNSSKSHNGCSRCKARKLKCDEGRPACKVCVDAGAECPGFVPQLKWSRKHEKFDAGGGSQEPKSKARRKNEAKPAASPPLAEDTPVTTEGNEQVVSPVDGTAVGPVTAPAGPPEQMDFDPAMMDWMNYGLGSFEDLTNDNMAQLFGGGQAFAQCDPSSGMASAENRMMPMGLDAYTLPLLSTPWHGNAHTASERSGSYASPAADQAQPASNVPIDQDNDRKDGGSLLGAFYRLATPSKTARFSEEHLVQHYFSEVCSLYSCFDSDQNPFRSLVKEMRKDSTTINLSIQSMAIAHLSNHYLYMAPLGRIKRMQSWKSLQIDLRRYRAGKIALDKVLMSCLLLGLSSAWHQPSDLGLQYLFIARNLIQMYLRSNRQATSPLPNEKFYLDAFMHWEMLASFFEPVAMVPFPGFGAPDPPLPDRGETVTPHPWTGVAPEMNFALAEVGRVLRRRMSRLAMMGDSYAAERSPSDEIDEQWSSSLERLLSSIRLPSVDDIESYADKYTPKTDLLRAAEAYRFIGLLELYMIVPTLLEARIDRGEPFPASLDNQPFPSPASNNGFPARRDSWLSAIALHTLQLIKPVSIHSSSCRTHLLILVSAGSQLRIPSEADADGDAQSEHHDKVLEGRGFVDARMLALSRKYPQKQVLQILDIIKEAWERLDRGELRVHWLGIAHEQGWQTMLG</sequence>
<dbReference type="PROSITE" id="PS50048">
    <property type="entry name" value="ZN2_CY6_FUNGAL_2"/>
    <property type="match status" value="1"/>
</dbReference>
<evidence type="ECO:0000256" key="2">
    <source>
        <dbReference type="ARBA" id="ARBA00023242"/>
    </source>
</evidence>
<dbReference type="AlphaFoldDB" id="A0AB34KUB1"/>
<protein>
    <recommendedName>
        <fullName evidence="4">Zn(2)-C6 fungal-type domain-containing protein</fullName>
    </recommendedName>
</protein>
<evidence type="ECO:0000259" key="4">
    <source>
        <dbReference type="PROSITE" id="PS50048"/>
    </source>
</evidence>
<dbReference type="Pfam" id="PF11951">
    <property type="entry name" value="Fungal_trans_2"/>
    <property type="match status" value="1"/>
</dbReference>
<keyword evidence="2" id="KW-0539">Nucleus</keyword>
<dbReference type="Proteomes" id="UP000803884">
    <property type="component" value="Unassembled WGS sequence"/>
</dbReference>
<evidence type="ECO:0000313" key="6">
    <source>
        <dbReference type="Proteomes" id="UP000803884"/>
    </source>
</evidence>
<evidence type="ECO:0000256" key="3">
    <source>
        <dbReference type="SAM" id="MobiDB-lite"/>
    </source>
</evidence>
<feature type="compositionally biased region" description="Polar residues" evidence="3">
    <location>
        <begin position="1"/>
        <end position="13"/>
    </location>
</feature>
<dbReference type="GeneID" id="96004243"/>
<proteinExistence type="predicted"/>
<gene>
    <name evidence="5" type="ORF">WHR41_02799</name>
</gene>
<dbReference type="GO" id="GO:0000976">
    <property type="term" value="F:transcription cis-regulatory region binding"/>
    <property type="evidence" value="ECO:0007669"/>
    <property type="project" value="TreeGrafter"/>
</dbReference>
<dbReference type="SMART" id="SM00066">
    <property type="entry name" value="GAL4"/>
    <property type="match status" value="1"/>
</dbReference>
<dbReference type="Gene3D" id="4.10.240.10">
    <property type="entry name" value="Zn(2)-C6 fungal-type DNA-binding domain"/>
    <property type="match status" value="1"/>
</dbReference>
<feature type="compositionally biased region" description="Polar residues" evidence="3">
    <location>
        <begin position="193"/>
        <end position="202"/>
    </location>
</feature>